<organism evidence="1">
    <name type="scientific">Sediminibacterium sp. KACHI17</name>
    <dbReference type="NCBI Taxonomy" id="1751071"/>
    <lineage>
        <taxon>Bacteria</taxon>
        <taxon>Pseudomonadati</taxon>
        <taxon>Bacteroidota</taxon>
        <taxon>Chitinophagia</taxon>
        <taxon>Chitinophagales</taxon>
        <taxon>Chitinophagaceae</taxon>
        <taxon>Sediminibacterium</taxon>
    </lineage>
</organism>
<reference evidence="1" key="1">
    <citation type="submission" date="2024-02" db="EMBL/GenBank/DDBJ databases">
        <title>Sediminibacterium planktonica sp. nov. and Sediminibacterium longus sp. nov., isolated from surface lake and river water.</title>
        <authorList>
            <person name="Watanabe K."/>
            <person name="Takemine S."/>
            <person name="Ishii Y."/>
            <person name="Ogata Y."/>
            <person name="Shindo C."/>
            <person name="Suda W."/>
        </authorList>
    </citation>
    <scope>NUCLEOTIDE SEQUENCE</scope>
    <source>
        <strain evidence="1">KACHI17</strain>
    </source>
</reference>
<name>A0AAT9GJI2_9BACT</name>
<evidence type="ECO:0000313" key="1">
    <source>
        <dbReference type="EMBL" id="BFG70829.1"/>
    </source>
</evidence>
<protein>
    <submittedName>
        <fullName evidence="1">Uncharacterized protein</fullName>
    </submittedName>
</protein>
<dbReference type="AlphaFoldDB" id="A0AAT9GJI2"/>
<proteinExistence type="predicted"/>
<accession>A0AAT9GJI2</accession>
<dbReference type="EMBL" id="AP029612">
    <property type="protein sequence ID" value="BFG70829.1"/>
    <property type="molecule type" value="Genomic_DNA"/>
</dbReference>
<gene>
    <name evidence="1" type="ORF">KACHI17_17100</name>
</gene>
<sequence length="441" mass="50333">MFLSAASQTKVILEQFRTFSMVGPVMKYLSNEETKTVFLKQLNNNLLKHKNAQLNDHDLRLIVLPDLKQTSSSNVPFTLADSSTWHMYLDLYEFETNTFYFSQPEYKEDSAVFKRTESVFQLGVLLTNSAKEIILNEIMTICVSRGNSSGFGIMAATPSLGSKGFTDMLNLGLGRLLDPENKIAMMEVKAAPVYYADNFILPIIGNHPVIQVNGKNNIASYKRDQTDELIRMGDSFYEQLIVKGKNKNIEDNSLINTAIINTDRQSSSDFVQLRQESRDVLRDKNYTLKMFIEINPLFNYKNEDEAFTSFMPDPIHFLLSDKDTIAKFKINKNTALGIGDRKIYLNKISNGYDSTSIILLRPDDVTRNIFAEYVISGSIRNEPFMIICSDRNMLKEFYLNKKTAAVAMGKFLPERIAVFDASLDKETLNQLMMIGFSRFFR</sequence>